<name>A0A843YYH5_LEUME</name>
<accession>A0A843YYH5</accession>
<comment type="caution">
    <text evidence="9">The sequence shown here is derived from an EMBL/GenBank/DDBJ whole genome shotgun (WGS) entry which is preliminary data.</text>
</comment>
<dbReference type="GO" id="GO:0004329">
    <property type="term" value="F:formate-tetrahydrofolate ligase activity"/>
    <property type="evidence" value="ECO:0007669"/>
    <property type="project" value="UniProtKB-UniRule"/>
</dbReference>
<feature type="binding site" evidence="8">
    <location>
        <begin position="64"/>
        <end position="71"/>
    </location>
    <ligand>
        <name>ATP</name>
        <dbReference type="ChEBI" id="CHEBI:30616"/>
    </ligand>
</feature>
<proteinExistence type="inferred from homology"/>
<dbReference type="HAMAP" id="MF_01543">
    <property type="entry name" value="FTHFS"/>
    <property type="match status" value="1"/>
</dbReference>
<comment type="similarity">
    <text evidence="7 8">Belongs to the formate--tetrahydrofolate ligase family.</text>
</comment>
<dbReference type="RefSeq" id="WP_059442005.1">
    <property type="nucleotide sequence ID" value="NZ_BCMO01000004.1"/>
</dbReference>
<dbReference type="Pfam" id="PF01268">
    <property type="entry name" value="FTHFS"/>
    <property type="match status" value="1"/>
</dbReference>
<dbReference type="UniPathway" id="UPA00193"/>
<dbReference type="AlphaFoldDB" id="A0A843YYH5"/>
<dbReference type="Gene3D" id="3.40.50.300">
    <property type="entry name" value="P-loop containing nucleotide triphosphate hydrolases"/>
    <property type="match status" value="1"/>
</dbReference>
<keyword evidence="5 8" id="KW-0067">ATP-binding</keyword>
<dbReference type="EMBL" id="WIPA01000001">
    <property type="protein sequence ID" value="MQR25904.1"/>
    <property type="molecule type" value="Genomic_DNA"/>
</dbReference>
<gene>
    <name evidence="8" type="primary">fhs</name>
    <name evidence="9" type="ORF">GFV13_01130</name>
</gene>
<dbReference type="Gene3D" id="3.30.1510.10">
    <property type="entry name" value="Domain 2, N(10)-formyltetrahydrofolate synthetase"/>
    <property type="match status" value="1"/>
</dbReference>
<dbReference type="FunFam" id="3.30.1510.10:FF:000001">
    <property type="entry name" value="Formate--tetrahydrofolate ligase"/>
    <property type="match status" value="1"/>
</dbReference>
<comment type="catalytic activity">
    <reaction evidence="6 8">
        <text>(6S)-5,6,7,8-tetrahydrofolate + formate + ATP = (6R)-10-formyltetrahydrofolate + ADP + phosphate</text>
        <dbReference type="Rhea" id="RHEA:20221"/>
        <dbReference type="ChEBI" id="CHEBI:15740"/>
        <dbReference type="ChEBI" id="CHEBI:30616"/>
        <dbReference type="ChEBI" id="CHEBI:43474"/>
        <dbReference type="ChEBI" id="CHEBI:57453"/>
        <dbReference type="ChEBI" id="CHEBI:195366"/>
        <dbReference type="ChEBI" id="CHEBI:456216"/>
        <dbReference type="EC" id="6.3.4.3"/>
    </reaction>
</comment>
<evidence type="ECO:0000256" key="7">
    <source>
        <dbReference type="ARBA" id="ARBA00061363"/>
    </source>
</evidence>
<evidence type="ECO:0000313" key="10">
    <source>
        <dbReference type="Proteomes" id="UP000469952"/>
    </source>
</evidence>
<dbReference type="FunFam" id="3.10.410.10:FF:000001">
    <property type="entry name" value="Putative formate--tetrahydrofolate ligase"/>
    <property type="match status" value="1"/>
</dbReference>
<comment type="pathway">
    <text evidence="1 8">One-carbon metabolism; tetrahydrofolate interconversion.</text>
</comment>
<keyword evidence="4 8" id="KW-0547">Nucleotide-binding</keyword>
<evidence type="ECO:0000313" key="9">
    <source>
        <dbReference type="EMBL" id="MQR25904.1"/>
    </source>
</evidence>
<dbReference type="InterPro" id="IPR027417">
    <property type="entry name" value="P-loop_NTPase"/>
</dbReference>
<protein>
    <recommendedName>
        <fullName evidence="8">Formate--tetrahydrofolate ligase</fullName>
        <ecNumber evidence="8">6.3.4.3</ecNumber>
    </recommendedName>
    <alternativeName>
        <fullName evidence="8">Formyltetrahydrofolate synthetase</fullName>
        <shortName evidence="8">FHS</shortName>
        <shortName evidence="8">FTHFS</shortName>
    </alternativeName>
</protein>
<dbReference type="InterPro" id="IPR020628">
    <property type="entry name" value="Formate_THF_ligase_CS"/>
</dbReference>
<reference evidence="9 10" key="1">
    <citation type="submission" date="2019-10" db="EMBL/GenBank/DDBJ databases">
        <title>WGS of Leuconostoc mesenteroides.</title>
        <authorList>
            <person name="Melo Bolivar J."/>
            <person name="Marino-Ramirez L."/>
            <person name="Villamil Diaz L.M."/>
        </authorList>
    </citation>
    <scope>NUCLEOTIDE SEQUENCE [LARGE SCALE GENOMIC DNA]</scope>
    <source>
        <strain evidence="9 10">M11</strain>
    </source>
</reference>
<evidence type="ECO:0000256" key="6">
    <source>
        <dbReference type="ARBA" id="ARBA00049033"/>
    </source>
</evidence>
<evidence type="ECO:0000256" key="2">
    <source>
        <dbReference type="ARBA" id="ARBA00022563"/>
    </source>
</evidence>
<dbReference type="SUPFAM" id="SSF52540">
    <property type="entry name" value="P-loop containing nucleoside triphosphate hydrolases"/>
    <property type="match status" value="1"/>
</dbReference>
<dbReference type="InterPro" id="IPR000559">
    <property type="entry name" value="Formate_THF_ligase"/>
</dbReference>
<dbReference type="Proteomes" id="UP000469952">
    <property type="component" value="Unassembled WGS sequence"/>
</dbReference>
<dbReference type="PROSITE" id="PS00721">
    <property type="entry name" value="FTHFS_1"/>
    <property type="match status" value="1"/>
</dbReference>
<evidence type="ECO:0000256" key="4">
    <source>
        <dbReference type="ARBA" id="ARBA00022741"/>
    </source>
</evidence>
<keyword evidence="3 8" id="KW-0436">Ligase</keyword>
<evidence type="ECO:0000256" key="5">
    <source>
        <dbReference type="ARBA" id="ARBA00022840"/>
    </source>
</evidence>
<evidence type="ECO:0000256" key="3">
    <source>
        <dbReference type="ARBA" id="ARBA00022598"/>
    </source>
</evidence>
<dbReference type="GO" id="GO:0005524">
    <property type="term" value="F:ATP binding"/>
    <property type="evidence" value="ECO:0007669"/>
    <property type="project" value="UniProtKB-UniRule"/>
</dbReference>
<dbReference type="GO" id="GO:0035999">
    <property type="term" value="P:tetrahydrofolate interconversion"/>
    <property type="evidence" value="ECO:0007669"/>
    <property type="project" value="UniProtKB-UniRule"/>
</dbReference>
<dbReference type="Gene3D" id="3.10.410.10">
    <property type="entry name" value="Formyltetrahydrofolate synthetase, domain 3"/>
    <property type="match status" value="1"/>
</dbReference>
<sequence>MQTDIEIAQSVEIKPITEIATAAGLQANEIEPYGYDKAKINLDPSIVRKQELGKLILVTSINPTPAGEGKSTVTVGLADALNLADKKTMIALREPSLGPVMGLKGGATGGGFAQVVPMADINLHFTGDFHALTSAHDTLAALLDNSIHQGNPLNIDPRRILWKRVVDINDRELRHVTVGLGGPTSGVPREDGFDITVASELMAILTLSTDLMDMKERIKRIVVGYTYSKEPVTVADLGVAGALTVLLKDAIKPNLVQTLAHTPAIIHGGPFANIAQGTNSILATKTALKLADYVVTEAGFGADLGGEKFLDVKVPLLGKTPDTIVIVATVRALKHHGGVALSNLNNEDVTALKNGLENLGQHLTAMDRYGVPVLVAINRFTSDTEAELQVIKDYVQQFGATAYTTEVWAKGGAGAQDLAAAVIKKSAQEADFTPLYQADDSAIDKLNTIVQTIYGGTGVELSTKAQKQLQDFEKYGWDKLPIIMAKTQYSFTDDAKKLGAPKDFKIYIREFVPKLGAGFLVALTGNIMTMPGLPKHPAALDIDIDENGTITGLF</sequence>
<evidence type="ECO:0000256" key="8">
    <source>
        <dbReference type="HAMAP-Rule" id="MF_01543"/>
    </source>
</evidence>
<dbReference type="EC" id="6.3.4.3" evidence="8"/>
<organism evidence="9 10">
    <name type="scientific">Leuconostoc mesenteroides</name>
    <dbReference type="NCBI Taxonomy" id="1245"/>
    <lineage>
        <taxon>Bacteria</taxon>
        <taxon>Bacillati</taxon>
        <taxon>Bacillota</taxon>
        <taxon>Bacilli</taxon>
        <taxon>Lactobacillales</taxon>
        <taxon>Lactobacillaceae</taxon>
        <taxon>Leuconostoc</taxon>
    </lineage>
</organism>
<evidence type="ECO:0000256" key="1">
    <source>
        <dbReference type="ARBA" id="ARBA00004777"/>
    </source>
</evidence>
<dbReference type="PROSITE" id="PS00722">
    <property type="entry name" value="FTHFS_2"/>
    <property type="match status" value="1"/>
</dbReference>
<keyword evidence="2 8" id="KW-0554">One-carbon metabolism</keyword>
<dbReference type="NCBIfam" id="NF010030">
    <property type="entry name" value="PRK13505.1"/>
    <property type="match status" value="1"/>
</dbReference>
<dbReference type="CDD" id="cd00477">
    <property type="entry name" value="FTHFS"/>
    <property type="match status" value="1"/>
</dbReference>